<comment type="caution">
    <text evidence="1">The sequence shown here is derived from an EMBL/GenBank/DDBJ whole genome shotgun (WGS) entry which is preliminary data.</text>
</comment>
<sequence>MNRIDFSKPVSFSIVKAMLENKSFTQLSLSQQKNVSLGQVNKIVKLLLAKGLIEKEKSGYSVANAFGIIELIAKHRDMKDLLLKKTTSVFSKEDAINWLRDKAIFCLDSALEAYDNIKTGRICAYIKEEYQKEVLEELDELRGNKTMLCIYTLDLPTKPVKIDEKKVTDKIRTAIDLVCDNSTFAAVKLFEELWGQKIL</sequence>
<accession>A0A497JGP7</accession>
<dbReference type="Proteomes" id="UP000277633">
    <property type="component" value="Unassembled WGS sequence"/>
</dbReference>
<dbReference type="InterPro" id="IPR036390">
    <property type="entry name" value="WH_DNA-bd_sf"/>
</dbReference>
<organism evidence="1 2">
    <name type="scientific">Candidatus Iainarchaeum sp</name>
    <dbReference type="NCBI Taxonomy" id="3101447"/>
    <lineage>
        <taxon>Archaea</taxon>
        <taxon>Candidatus Iainarchaeota</taxon>
        <taxon>Candidatus Iainarchaeia</taxon>
        <taxon>Candidatus Iainarchaeales</taxon>
        <taxon>Candidatus Iainarchaeaceae</taxon>
        <taxon>Candidatus Iainarchaeum</taxon>
    </lineage>
</organism>
<name>A0A497JGP7_9ARCH</name>
<dbReference type="SUPFAM" id="SSF46785">
    <property type="entry name" value="Winged helix' DNA-binding domain"/>
    <property type="match status" value="1"/>
</dbReference>
<dbReference type="EMBL" id="QMWO01000018">
    <property type="protein sequence ID" value="RLG70155.1"/>
    <property type="molecule type" value="Genomic_DNA"/>
</dbReference>
<reference evidence="1 2" key="1">
    <citation type="submission" date="2018-06" db="EMBL/GenBank/DDBJ databases">
        <title>Extensive metabolic versatility and redundancy in microbially diverse, dynamic hydrothermal sediments.</title>
        <authorList>
            <person name="Dombrowski N."/>
            <person name="Teske A."/>
            <person name="Baker B.J."/>
        </authorList>
    </citation>
    <scope>NUCLEOTIDE SEQUENCE [LARGE SCALE GENOMIC DNA]</scope>
    <source>
        <strain evidence="1">B9_G13</strain>
    </source>
</reference>
<evidence type="ECO:0000313" key="1">
    <source>
        <dbReference type="EMBL" id="RLG70155.1"/>
    </source>
</evidence>
<evidence type="ECO:0000313" key="2">
    <source>
        <dbReference type="Proteomes" id="UP000277633"/>
    </source>
</evidence>
<proteinExistence type="predicted"/>
<dbReference type="AlphaFoldDB" id="A0A497JGP7"/>
<protein>
    <submittedName>
        <fullName evidence="1">Uncharacterized protein</fullName>
    </submittedName>
</protein>
<gene>
    <name evidence="1" type="ORF">DRO07_00845</name>
</gene>